<keyword evidence="8 10" id="KW-0472">Membrane</keyword>
<feature type="region of interest" description="Disordered" evidence="9">
    <location>
        <begin position="13"/>
        <end position="32"/>
    </location>
</feature>
<dbReference type="AlphaFoldDB" id="A0A8S1ZRV6"/>
<feature type="transmembrane region" description="Helical" evidence="10">
    <location>
        <begin position="421"/>
        <end position="445"/>
    </location>
</feature>
<gene>
    <name evidence="11" type="ORF">AARE701A_LOCUS5967</name>
</gene>
<feature type="region of interest" description="Disordered" evidence="9">
    <location>
        <begin position="264"/>
        <end position="283"/>
    </location>
</feature>
<keyword evidence="12" id="KW-1185">Reference proteome</keyword>
<evidence type="ECO:0000256" key="7">
    <source>
        <dbReference type="ARBA" id="ARBA00023034"/>
    </source>
</evidence>
<evidence type="ECO:0000256" key="4">
    <source>
        <dbReference type="ARBA" id="ARBA00022692"/>
    </source>
</evidence>
<dbReference type="Proteomes" id="UP000682877">
    <property type="component" value="Chromosome 2"/>
</dbReference>
<evidence type="ECO:0000256" key="2">
    <source>
        <dbReference type="ARBA" id="ARBA00008160"/>
    </source>
</evidence>
<protein>
    <recommendedName>
        <fullName evidence="13">Protein SYS1 homolog</fullName>
    </recommendedName>
</protein>
<sequence>MVHGASSVVRCTLPARSPDRNQGSSWRGEASAGCSGMSSTGCVALQSEEGGFQRLRRKVGALRWRFGNGPVLPFPFDSRLPGLAGGPVPVSICSFVGRRLRSGMRVSVNQKSSIIQEVKGIIIWSPTSPLDFGGLFSPRSSSFGLRNKWLSDKVGLSLLSSSLDLGHEASFRRDYIVLSPQIKPKSYVAPSLSVAVNIQSDLIVEEPRRSSSSPMDIISTQAYSRSLALSEDYTCIISHGPNPKTTHIFGDCILDCDPKEDIEMQEEGDDDSVPSTGKPQDHIDRMNNRAEKENEKAGVEDSSPRSSYKEEELAFVALPSPRKEVGCIIENYRSGESLAVPIQRIRFDLPLANLGLRDSYLAMFYGTAVWDPWLIVGQIICLQCSYYLTLGLFTMVFLGLRVPRLSLVYFFDYATLTTSTFTGWCVIASFLFSSLAGAVYMIFLVERARKCLDFSATLYIIHLFFCILYGGWPSSMAWWVVNGTGLAVMALLAEYLCIKREQREIPMDRFHSRV</sequence>
<feature type="transmembrane region" description="Helical" evidence="10">
    <location>
        <begin position="373"/>
        <end position="401"/>
    </location>
</feature>
<organism evidence="11 12">
    <name type="scientific">Arabidopsis arenosa</name>
    <name type="common">Sand rock-cress</name>
    <name type="synonym">Cardaminopsis arenosa</name>
    <dbReference type="NCBI Taxonomy" id="38785"/>
    <lineage>
        <taxon>Eukaryota</taxon>
        <taxon>Viridiplantae</taxon>
        <taxon>Streptophyta</taxon>
        <taxon>Embryophyta</taxon>
        <taxon>Tracheophyta</taxon>
        <taxon>Spermatophyta</taxon>
        <taxon>Magnoliopsida</taxon>
        <taxon>eudicotyledons</taxon>
        <taxon>Gunneridae</taxon>
        <taxon>Pentapetalae</taxon>
        <taxon>rosids</taxon>
        <taxon>malvids</taxon>
        <taxon>Brassicales</taxon>
        <taxon>Brassicaceae</taxon>
        <taxon>Camelineae</taxon>
        <taxon>Arabidopsis</taxon>
    </lineage>
</organism>
<dbReference type="GO" id="GO:0043001">
    <property type="term" value="P:Golgi to plasma membrane protein transport"/>
    <property type="evidence" value="ECO:0007669"/>
    <property type="project" value="TreeGrafter"/>
</dbReference>
<evidence type="ECO:0000256" key="5">
    <source>
        <dbReference type="ARBA" id="ARBA00022927"/>
    </source>
</evidence>
<dbReference type="GO" id="GO:0034067">
    <property type="term" value="P:protein localization to Golgi apparatus"/>
    <property type="evidence" value="ECO:0007669"/>
    <property type="project" value="TreeGrafter"/>
</dbReference>
<accession>A0A8S1ZRV6</accession>
<dbReference type="EMBL" id="LR999452">
    <property type="protein sequence ID" value="CAE5964843.1"/>
    <property type="molecule type" value="Genomic_DNA"/>
</dbReference>
<dbReference type="GO" id="GO:0005829">
    <property type="term" value="C:cytosol"/>
    <property type="evidence" value="ECO:0007669"/>
    <property type="project" value="GOC"/>
</dbReference>
<feature type="transmembrane region" description="Helical" evidence="10">
    <location>
        <begin position="478"/>
        <end position="498"/>
    </location>
</feature>
<reference evidence="11" key="1">
    <citation type="submission" date="2021-01" db="EMBL/GenBank/DDBJ databases">
        <authorList>
            <person name="Bezrukov I."/>
        </authorList>
    </citation>
    <scope>NUCLEOTIDE SEQUENCE</scope>
</reference>
<keyword evidence="5" id="KW-0653">Protein transport</keyword>
<keyword evidence="7" id="KW-0333">Golgi apparatus</keyword>
<dbReference type="GO" id="GO:0006895">
    <property type="term" value="P:Golgi to endosome transport"/>
    <property type="evidence" value="ECO:0007669"/>
    <property type="project" value="TreeGrafter"/>
</dbReference>
<evidence type="ECO:0000256" key="6">
    <source>
        <dbReference type="ARBA" id="ARBA00022989"/>
    </source>
</evidence>
<dbReference type="GO" id="GO:0005802">
    <property type="term" value="C:trans-Golgi network"/>
    <property type="evidence" value="ECO:0007669"/>
    <property type="project" value="TreeGrafter"/>
</dbReference>
<keyword evidence="6 10" id="KW-1133">Transmembrane helix</keyword>
<comment type="similarity">
    <text evidence="2">Belongs to the SYS1 family.</text>
</comment>
<evidence type="ECO:0000313" key="11">
    <source>
        <dbReference type="EMBL" id="CAE5964843.1"/>
    </source>
</evidence>
<evidence type="ECO:0000256" key="9">
    <source>
        <dbReference type="SAM" id="MobiDB-lite"/>
    </source>
</evidence>
<keyword evidence="3" id="KW-0813">Transport</keyword>
<comment type="subcellular location">
    <subcellularLocation>
        <location evidence="1">Golgi apparatus membrane</location>
        <topology evidence="1">Multi-pass membrane protein</topology>
    </subcellularLocation>
</comment>
<evidence type="ECO:0000313" key="12">
    <source>
        <dbReference type="Proteomes" id="UP000682877"/>
    </source>
</evidence>
<evidence type="ECO:0000256" key="3">
    <source>
        <dbReference type="ARBA" id="ARBA00022448"/>
    </source>
</evidence>
<evidence type="ECO:0000256" key="10">
    <source>
        <dbReference type="SAM" id="Phobius"/>
    </source>
</evidence>
<evidence type="ECO:0000256" key="8">
    <source>
        <dbReference type="ARBA" id="ARBA00023136"/>
    </source>
</evidence>
<dbReference type="GO" id="GO:0000139">
    <property type="term" value="C:Golgi membrane"/>
    <property type="evidence" value="ECO:0007669"/>
    <property type="project" value="UniProtKB-SubCell"/>
</dbReference>
<evidence type="ECO:0000256" key="1">
    <source>
        <dbReference type="ARBA" id="ARBA00004653"/>
    </source>
</evidence>
<dbReference type="InterPro" id="IPR019185">
    <property type="entry name" value="Integral_membrane_SYS1-rel"/>
</dbReference>
<evidence type="ECO:0008006" key="13">
    <source>
        <dbReference type="Google" id="ProtNLM"/>
    </source>
</evidence>
<proteinExistence type="inferred from homology"/>
<name>A0A8S1ZRV6_ARAAE</name>
<dbReference type="Pfam" id="PF09801">
    <property type="entry name" value="SYS1"/>
    <property type="match status" value="1"/>
</dbReference>
<dbReference type="PANTHER" id="PTHR12952">
    <property type="entry name" value="SYS1"/>
    <property type="match status" value="1"/>
</dbReference>
<dbReference type="PANTHER" id="PTHR12952:SF0">
    <property type="entry name" value="PROTEIN SYS1 HOMOLOG"/>
    <property type="match status" value="1"/>
</dbReference>
<keyword evidence="4 10" id="KW-0812">Transmembrane</keyword>
<feature type="transmembrane region" description="Helical" evidence="10">
    <location>
        <begin position="452"/>
        <end position="472"/>
    </location>
</feature>